<dbReference type="InterPro" id="IPR006089">
    <property type="entry name" value="Acyl-CoA_DH_CS"/>
</dbReference>
<reference evidence="9 10" key="1">
    <citation type="submission" date="2021-08" db="EMBL/GenBank/DDBJ databases">
        <authorList>
            <person name="Tuo L."/>
        </authorList>
    </citation>
    <scope>NUCLEOTIDE SEQUENCE [LARGE SCALE GENOMIC DNA]</scope>
    <source>
        <strain evidence="9 10">JCM 31229</strain>
    </source>
</reference>
<dbReference type="SUPFAM" id="SSF47203">
    <property type="entry name" value="Acyl-CoA dehydrogenase C-terminal domain-like"/>
    <property type="match status" value="1"/>
</dbReference>
<evidence type="ECO:0000256" key="5">
    <source>
        <dbReference type="RuleBase" id="RU362125"/>
    </source>
</evidence>
<evidence type="ECO:0000256" key="2">
    <source>
        <dbReference type="ARBA" id="ARBA00009347"/>
    </source>
</evidence>
<keyword evidence="4 5" id="KW-0274">FAD</keyword>
<comment type="caution">
    <text evidence="9">The sequence shown here is derived from an EMBL/GenBank/DDBJ whole genome shotgun (WGS) entry which is preliminary data.</text>
</comment>
<keyword evidence="10" id="KW-1185">Reference proteome</keyword>
<dbReference type="Gene3D" id="1.10.540.10">
    <property type="entry name" value="Acyl-CoA dehydrogenase/oxidase, N-terminal domain"/>
    <property type="match status" value="1"/>
</dbReference>
<dbReference type="InterPro" id="IPR036250">
    <property type="entry name" value="AcylCo_DH-like_C"/>
</dbReference>
<keyword evidence="3 5" id="KW-0285">Flavoprotein</keyword>
<dbReference type="Proteomes" id="UP000706039">
    <property type="component" value="Unassembled WGS sequence"/>
</dbReference>
<dbReference type="InterPro" id="IPR013786">
    <property type="entry name" value="AcylCoA_DH/ox_N"/>
</dbReference>
<evidence type="ECO:0000256" key="1">
    <source>
        <dbReference type="ARBA" id="ARBA00001974"/>
    </source>
</evidence>
<feature type="domain" description="Acyl-CoA oxidase/dehydrogenase middle" evidence="7">
    <location>
        <begin position="123"/>
        <end position="220"/>
    </location>
</feature>
<dbReference type="PROSITE" id="PS00073">
    <property type="entry name" value="ACYL_COA_DH_2"/>
    <property type="match status" value="1"/>
</dbReference>
<proteinExistence type="inferred from homology"/>
<name>A0ABS7PK72_9SPHN</name>
<evidence type="ECO:0000313" key="10">
    <source>
        <dbReference type="Proteomes" id="UP000706039"/>
    </source>
</evidence>
<comment type="cofactor">
    <cofactor evidence="1 5">
        <name>FAD</name>
        <dbReference type="ChEBI" id="CHEBI:57692"/>
    </cofactor>
</comment>
<dbReference type="InterPro" id="IPR009100">
    <property type="entry name" value="AcylCoA_DH/oxidase_NM_dom_sf"/>
</dbReference>
<dbReference type="SUPFAM" id="SSF56645">
    <property type="entry name" value="Acyl-CoA dehydrogenase NM domain-like"/>
    <property type="match status" value="1"/>
</dbReference>
<comment type="similarity">
    <text evidence="2 5">Belongs to the acyl-CoA dehydrogenase family.</text>
</comment>
<dbReference type="PANTHER" id="PTHR43884:SF12">
    <property type="entry name" value="ISOVALERYL-COA DEHYDROGENASE, MITOCHONDRIAL-RELATED"/>
    <property type="match status" value="1"/>
</dbReference>
<dbReference type="InterPro" id="IPR046373">
    <property type="entry name" value="Acyl-CoA_Oxase/DH_mid-dom_sf"/>
</dbReference>
<feature type="domain" description="Acyl-CoA dehydrogenase/oxidase N-terminal" evidence="8">
    <location>
        <begin position="7"/>
        <end position="119"/>
    </location>
</feature>
<evidence type="ECO:0000259" key="8">
    <source>
        <dbReference type="Pfam" id="PF02771"/>
    </source>
</evidence>
<dbReference type="Pfam" id="PF00441">
    <property type="entry name" value="Acyl-CoA_dh_1"/>
    <property type="match status" value="1"/>
</dbReference>
<accession>A0ABS7PK72</accession>
<protein>
    <submittedName>
        <fullName evidence="9">Acyl-CoA/acyl-ACP dehydrogenase</fullName>
    </submittedName>
</protein>
<dbReference type="Gene3D" id="1.20.140.10">
    <property type="entry name" value="Butyryl-CoA Dehydrogenase, subunit A, domain 3"/>
    <property type="match status" value="1"/>
</dbReference>
<dbReference type="PANTHER" id="PTHR43884">
    <property type="entry name" value="ACYL-COA DEHYDROGENASE"/>
    <property type="match status" value="1"/>
</dbReference>
<dbReference type="RefSeq" id="WP_222988789.1">
    <property type="nucleotide sequence ID" value="NZ_JAINVV010000003.1"/>
</dbReference>
<evidence type="ECO:0000259" key="6">
    <source>
        <dbReference type="Pfam" id="PF00441"/>
    </source>
</evidence>
<evidence type="ECO:0000256" key="3">
    <source>
        <dbReference type="ARBA" id="ARBA00022630"/>
    </source>
</evidence>
<dbReference type="PIRSF" id="PIRSF016578">
    <property type="entry name" value="HsaA"/>
    <property type="match status" value="1"/>
</dbReference>
<evidence type="ECO:0000256" key="4">
    <source>
        <dbReference type="ARBA" id="ARBA00022827"/>
    </source>
</evidence>
<dbReference type="Pfam" id="PF02771">
    <property type="entry name" value="Acyl-CoA_dh_N"/>
    <property type="match status" value="1"/>
</dbReference>
<evidence type="ECO:0000313" key="9">
    <source>
        <dbReference type="EMBL" id="MBY8821695.1"/>
    </source>
</evidence>
<dbReference type="Gene3D" id="2.40.110.10">
    <property type="entry name" value="Butyryl-CoA Dehydrogenase, subunit A, domain 2"/>
    <property type="match status" value="1"/>
</dbReference>
<feature type="domain" description="Acyl-CoA dehydrogenase/oxidase C-terminal" evidence="6">
    <location>
        <begin position="233"/>
        <end position="381"/>
    </location>
</feature>
<dbReference type="Pfam" id="PF02770">
    <property type="entry name" value="Acyl-CoA_dh_M"/>
    <property type="match status" value="1"/>
</dbReference>
<evidence type="ECO:0000259" key="7">
    <source>
        <dbReference type="Pfam" id="PF02770"/>
    </source>
</evidence>
<dbReference type="EMBL" id="JAINVV010000003">
    <property type="protein sequence ID" value="MBY8821695.1"/>
    <property type="molecule type" value="Genomic_DNA"/>
</dbReference>
<gene>
    <name evidence="9" type="ORF">K7G82_05285</name>
</gene>
<dbReference type="InterPro" id="IPR006091">
    <property type="entry name" value="Acyl-CoA_Oxase/DH_mid-dom"/>
</dbReference>
<keyword evidence="5" id="KW-0560">Oxidoreductase</keyword>
<sequence length="388" mass="42751">MDFELNATQREVQRAVRALAGKFDDAYWRERDTNHEFPWDFYNAFAEAGWIGIAIPEQYGGSGLGISEAALLLQEVAASGAAMNGCSPMHLSIFGVNVVAKHGSEELRQSLLPKVATGECHVCFAVTEADAGTDTTRIRTFARRTENGYVINGRKIWITKALDSQKMILVTRTTPREECAKPTDGITLFLIDIDRSKISIRPIDKLGRNAVASTEVFIDDLEVPESARIGDEGKGFRYLLDGLNPERILLAHESLGIGQAALRRAIAYANERSVFDRPIGANQAIQHPLAQAHANLQAAELLARKAAWLYDRGEPCGAEANMAKLLCADAAFFAADRAVQTLGGLGYAKEYDVERYFREARLMRIAPISQEMALNYVAQQVIGLPRSY</sequence>
<dbReference type="InterPro" id="IPR009075">
    <property type="entry name" value="AcylCo_DH/oxidase_C"/>
</dbReference>
<organism evidence="9 10">
    <name type="scientific">Sphingomonas colocasiae</name>
    <dbReference type="NCBI Taxonomy" id="1848973"/>
    <lineage>
        <taxon>Bacteria</taxon>
        <taxon>Pseudomonadati</taxon>
        <taxon>Pseudomonadota</taxon>
        <taxon>Alphaproteobacteria</taxon>
        <taxon>Sphingomonadales</taxon>
        <taxon>Sphingomonadaceae</taxon>
        <taxon>Sphingomonas</taxon>
    </lineage>
</organism>
<dbReference type="InterPro" id="IPR037069">
    <property type="entry name" value="AcylCoA_DH/ox_N_sf"/>
</dbReference>